<dbReference type="PANTHER" id="PTHR43766">
    <property type="entry name" value="TRYPTOPHAN--TRNA LIGASE, MITOCHONDRIAL"/>
    <property type="match status" value="1"/>
</dbReference>
<dbReference type="Pfam" id="PF00579">
    <property type="entry name" value="tRNA-synt_1b"/>
    <property type="match status" value="1"/>
</dbReference>
<keyword evidence="6 9" id="KW-0648">Protein biosynthesis</keyword>
<dbReference type="Gene3D" id="3.40.50.620">
    <property type="entry name" value="HUPs"/>
    <property type="match status" value="1"/>
</dbReference>
<gene>
    <name evidence="10" type="primary">trpS</name>
    <name evidence="10" type="ordered locus">BCc_350</name>
</gene>
<evidence type="ECO:0000313" key="11">
    <source>
        <dbReference type="Proteomes" id="UP000000669"/>
    </source>
</evidence>
<dbReference type="NCBIfam" id="TIGR00233">
    <property type="entry name" value="trpS"/>
    <property type="match status" value="1"/>
</dbReference>
<reference evidence="10 11" key="1">
    <citation type="journal article" date="2006" name="Science">
        <title>A small microbial genome: the end of a long symbiotic relationship?</title>
        <authorList>
            <person name="Perez-Brocal V."/>
            <person name="Gil R."/>
            <person name="Ramos S."/>
            <person name="Lamelas A."/>
            <person name="Postigo M."/>
            <person name="Michelena J.M."/>
            <person name="Silva F.J."/>
            <person name="Moya A."/>
            <person name="Latorre A."/>
        </authorList>
    </citation>
    <scope>NUCLEOTIDE SEQUENCE [LARGE SCALE GENOMIC DNA]</scope>
    <source>
        <strain evidence="11">Cc</strain>
    </source>
</reference>
<evidence type="ECO:0000256" key="1">
    <source>
        <dbReference type="ARBA" id="ARBA00005594"/>
    </source>
</evidence>
<evidence type="ECO:0000256" key="7">
    <source>
        <dbReference type="ARBA" id="ARBA00023146"/>
    </source>
</evidence>
<dbReference type="KEGG" id="bcc:BCc_350"/>
<dbReference type="EMBL" id="CP000263">
    <property type="protein sequence ID" value="ABJ90804.1"/>
    <property type="molecule type" value="Genomic_DNA"/>
</dbReference>
<dbReference type="HOGENOM" id="CLU_029244_1_2_6"/>
<organism evidence="10 11">
    <name type="scientific">Buchnera aphidicola subsp. Cinara cedri (strain Cc)</name>
    <dbReference type="NCBI Taxonomy" id="372461"/>
    <lineage>
        <taxon>Bacteria</taxon>
        <taxon>Pseudomonadati</taxon>
        <taxon>Pseudomonadota</taxon>
        <taxon>Gammaproteobacteria</taxon>
        <taxon>Enterobacterales</taxon>
        <taxon>Erwiniaceae</taxon>
        <taxon>Buchnera</taxon>
    </lineage>
</organism>
<evidence type="ECO:0000313" key="10">
    <source>
        <dbReference type="EMBL" id="ABJ90804.1"/>
    </source>
</evidence>
<dbReference type="GO" id="GO:0005829">
    <property type="term" value="C:cytosol"/>
    <property type="evidence" value="ECO:0007669"/>
    <property type="project" value="TreeGrafter"/>
</dbReference>
<dbReference type="AlphaFoldDB" id="Q056Z5"/>
<evidence type="ECO:0000256" key="8">
    <source>
        <dbReference type="NCBIfam" id="TIGR00233"/>
    </source>
</evidence>
<dbReference type="Proteomes" id="UP000000669">
    <property type="component" value="Chromosome"/>
</dbReference>
<protein>
    <recommendedName>
        <fullName evidence="2 8">Tryptophan--tRNA ligase</fullName>
        <ecNumber evidence="2 8">6.1.1.2</ecNumber>
    </recommendedName>
</protein>
<dbReference type="eggNOG" id="COG0180">
    <property type="taxonomic scope" value="Bacteria"/>
</dbReference>
<proteinExistence type="inferred from homology"/>
<dbReference type="PANTHER" id="PTHR43766:SF1">
    <property type="entry name" value="TRYPTOPHAN--TRNA LIGASE, MITOCHONDRIAL"/>
    <property type="match status" value="1"/>
</dbReference>
<dbReference type="STRING" id="372461.BCc_350"/>
<dbReference type="EC" id="6.1.1.2" evidence="2 8"/>
<evidence type="ECO:0000256" key="9">
    <source>
        <dbReference type="RuleBase" id="RU363036"/>
    </source>
</evidence>
<dbReference type="GO" id="GO:0006436">
    <property type="term" value="P:tryptophanyl-tRNA aminoacylation"/>
    <property type="evidence" value="ECO:0007669"/>
    <property type="project" value="UniProtKB-UniRule"/>
</dbReference>
<name>Q056Z5_BUCCC</name>
<dbReference type="GO" id="GO:0004830">
    <property type="term" value="F:tryptophan-tRNA ligase activity"/>
    <property type="evidence" value="ECO:0007669"/>
    <property type="project" value="UniProtKB-UniRule"/>
</dbReference>
<comment type="similarity">
    <text evidence="1 9">Belongs to the class-I aminoacyl-tRNA synthetase family.</text>
</comment>
<dbReference type="RefSeq" id="WP_011672723.1">
    <property type="nucleotide sequence ID" value="NC_008513.1"/>
</dbReference>
<keyword evidence="5 9" id="KW-0067">ATP-binding</keyword>
<dbReference type="CDD" id="cd00806">
    <property type="entry name" value="TrpRS_core"/>
    <property type="match status" value="1"/>
</dbReference>
<evidence type="ECO:0000256" key="6">
    <source>
        <dbReference type="ARBA" id="ARBA00022917"/>
    </source>
</evidence>
<keyword evidence="3 9" id="KW-0436">Ligase</keyword>
<dbReference type="InterPro" id="IPR050203">
    <property type="entry name" value="Trp-tRNA_synthetase"/>
</dbReference>
<dbReference type="PRINTS" id="PR01039">
    <property type="entry name" value="TRNASYNTHTRP"/>
</dbReference>
<accession>Q056Z5</accession>
<dbReference type="InterPro" id="IPR014729">
    <property type="entry name" value="Rossmann-like_a/b/a_fold"/>
</dbReference>
<evidence type="ECO:0000256" key="3">
    <source>
        <dbReference type="ARBA" id="ARBA00022598"/>
    </source>
</evidence>
<keyword evidence="11" id="KW-1185">Reference proteome</keyword>
<evidence type="ECO:0000256" key="5">
    <source>
        <dbReference type="ARBA" id="ARBA00022840"/>
    </source>
</evidence>
<dbReference type="Gene3D" id="1.10.240.10">
    <property type="entry name" value="Tyrosyl-Transfer RNA Synthetase"/>
    <property type="match status" value="1"/>
</dbReference>
<dbReference type="InterPro" id="IPR002306">
    <property type="entry name" value="Trp-tRNA-ligase"/>
</dbReference>
<dbReference type="GO" id="GO:0005524">
    <property type="term" value="F:ATP binding"/>
    <property type="evidence" value="ECO:0007669"/>
    <property type="project" value="UniProtKB-KW"/>
</dbReference>
<keyword evidence="4 9" id="KW-0547">Nucleotide-binding</keyword>
<dbReference type="InterPro" id="IPR002305">
    <property type="entry name" value="aa-tRNA-synth_Ic"/>
</dbReference>
<dbReference type="PROSITE" id="PS00178">
    <property type="entry name" value="AA_TRNA_LIGASE_I"/>
    <property type="match status" value="1"/>
</dbReference>
<keyword evidence="7 9" id="KW-0030">Aminoacyl-tRNA synthetase</keyword>
<evidence type="ECO:0000256" key="4">
    <source>
        <dbReference type="ARBA" id="ARBA00022741"/>
    </source>
</evidence>
<evidence type="ECO:0000256" key="2">
    <source>
        <dbReference type="ARBA" id="ARBA00013161"/>
    </source>
</evidence>
<sequence>MKFSKEKEIMFTGIQPSGSLTLGNYCGTMCNWYNLQKKYKCFFCISDLHALNTIQKASKKYKFFDKILDLVALYLSCGVNPKKSIIFVQSQVHTHSQLYWILSNFTYFGELSRMTQFKKKKELLNNKEIDLALFCYPVLMAADILLYKTNFVSIGLDQKQHLELVQNIAYRFNRIYKDIFVIPKILIKSIGSKIMALQEPKKKMSKSDVNIKNTIFLLDNIDLIRLKLQKSLTDSDKSAKIIYDTRKKPGISNLLSIFSSITKKTIFNLENEFKYTKYSIFKKNLSDVVCDTISNIQKSYFYFRKNKDYLIDIINLGKKYALNDSLKNLFKIYKKLGF</sequence>
<dbReference type="InterPro" id="IPR001412">
    <property type="entry name" value="aa-tRNA-synth_I_CS"/>
</dbReference>
<dbReference type="SUPFAM" id="SSF52374">
    <property type="entry name" value="Nucleotidylyl transferase"/>
    <property type="match status" value="1"/>
</dbReference>